<dbReference type="InterPro" id="IPR001130">
    <property type="entry name" value="TatD-like"/>
</dbReference>
<feature type="binding site" evidence="3">
    <location>
        <position position="131"/>
    </location>
    <ligand>
        <name>a divalent metal cation</name>
        <dbReference type="ChEBI" id="CHEBI:60240"/>
        <label>2</label>
    </ligand>
</feature>
<evidence type="ECO:0000256" key="1">
    <source>
        <dbReference type="ARBA" id="ARBA00022723"/>
    </source>
</evidence>
<dbReference type="Proteomes" id="UP000184185">
    <property type="component" value="Unassembled WGS sequence"/>
</dbReference>
<dbReference type="CDD" id="cd01310">
    <property type="entry name" value="TatD_DNAse"/>
    <property type="match status" value="1"/>
</dbReference>
<dbReference type="PROSITE" id="PS01091">
    <property type="entry name" value="TATD_3"/>
    <property type="match status" value="1"/>
</dbReference>
<evidence type="ECO:0000256" key="2">
    <source>
        <dbReference type="ARBA" id="ARBA00022801"/>
    </source>
</evidence>
<keyword evidence="2" id="KW-0378">Hydrolase</keyword>
<dbReference type="InterPro" id="IPR032466">
    <property type="entry name" value="Metal_Hydrolase"/>
</dbReference>
<gene>
    <name evidence="4" type="ORF">SAMN02745725_02423</name>
</gene>
<dbReference type="PANTHER" id="PTHR46124">
    <property type="entry name" value="D-AMINOACYL-TRNA DEACYLASE"/>
    <property type="match status" value="1"/>
</dbReference>
<dbReference type="GO" id="GO:0004536">
    <property type="term" value="F:DNA nuclease activity"/>
    <property type="evidence" value="ECO:0007669"/>
    <property type="project" value="InterPro"/>
</dbReference>
<organism evidence="4 5">
    <name type="scientific">Pseudobutyrivibrio xylanivorans DSM 14809</name>
    <dbReference type="NCBI Taxonomy" id="1123012"/>
    <lineage>
        <taxon>Bacteria</taxon>
        <taxon>Bacillati</taxon>
        <taxon>Bacillota</taxon>
        <taxon>Clostridia</taxon>
        <taxon>Lachnospirales</taxon>
        <taxon>Lachnospiraceae</taxon>
        <taxon>Pseudobutyrivibrio</taxon>
    </lineage>
</organism>
<dbReference type="InterPro" id="IPR015991">
    <property type="entry name" value="TatD/YcfH-like"/>
</dbReference>
<evidence type="ECO:0000256" key="3">
    <source>
        <dbReference type="PIRSR" id="PIRSR005902-1"/>
    </source>
</evidence>
<feature type="binding site" evidence="3">
    <location>
        <position position="8"/>
    </location>
    <ligand>
        <name>a divalent metal cation</name>
        <dbReference type="ChEBI" id="CHEBI:60240"/>
        <label>1</label>
    </ligand>
</feature>
<dbReference type="EMBL" id="FQYQ01000019">
    <property type="protein sequence ID" value="SHJ38054.1"/>
    <property type="molecule type" value="Genomic_DNA"/>
</dbReference>
<proteinExistence type="predicted"/>
<feature type="binding site" evidence="3">
    <location>
        <position position="157"/>
    </location>
    <ligand>
        <name>a divalent metal cation</name>
        <dbReference type="ChEBI" id="CHEBI:60240"/>
        <label>2</label>
    </ligand>
</feature>
<feature type="binding site" evidence="3">
    <location>
        <position position="6"/>
    </location>
    <ligand>
        <name>a divalent metal cation</name>
        <dbReference type="ChEBI" id="CHEBI:60240"/>
        <label>1</label>
    </ligand>
</feature>
<feature type="binding site" evidence="3">
    <location>
        <position position="207"/>
    </location>
    <ligand>
        <name>a divalent metal cation</name>
        <dbReference type="ChEBI" id="CHEBI:60240"/>
        <label>1</label>
    </ligand>
</feature>
<evidence type="ECO:0000313" key="4">
    <source>
        <dbReference type="EMBL" id="SHJ38054.1"/>
    </source>
</evidence>
<protein>
    <submittedName>
        <fullName evidence="4">TatD DNase family protein</fullName>
    </submittedName>
</protein>
<dbReference type="InterPro" id="IPR018228">
    <property type="entry name" value="DNase_TatD-rel_CS"/>
</dbReference>
<dbReference type="PIRSF" id="PIRSF005902">
    <property type="entry name" value="DNase_TatD"/>
    <property type="match status" value="1"/>
</dbReference>
<dbReference type="AlphaFoldDB" id="A0A1M6IUH7"/>
<dbReference type="GO" id="GO:0046872">
    <property type="term" value="F:metal ion binding"/>
    <property type="evidence" value="ECO:0007669"/>
    <property type="project" value="UniProtKB-KW"/>
</dbReference>
<evidence type="ECO:0000313" key="5">
    <source>
        <dbReference type="Proteomes" id="UP000184185"/>
    </source>
</evidence>
<dbReference type="Pfam" id="PF01026">
    <property type="entry name" value="TatD_DNase"/>
    <property type="match status" value="1"/>
</dbReference>
<accession>A0A1M6IUH7</accession>
<feature type="binding site" evidence="3">
    <location>
        <position position="93"/>
    </location>
    <ligand>
        <name>a divalent metal cation</name>
        <dbReference type="ChEBI" id="CHEBI:60240"/>
        <label>1</label>
    </ligand>
</feature>
<dbReference type="PROSITE" id="PS01090">
    <property type="entry name" value="TATD_2"/>
    <property type="match status" value="1"/>
</dbReference>
<sequence>MIFETHAHYDDEKFDGDRVELLSHLLRENNIGNIVNVGASFRGCKDSLNLAEEYDNVYAALGIHPEEMDDMTQENLDWIKANASNPKVVAIGEIGLDYYWIKDEEGRAKQREWFKKQLEIAKKVDLPVVIHSRDAAEDTLNTIVDYNKQSNKKGIIHCYSYSKEIALEYTKMGWYIGVGGVVTFKNSKKLVETVQAIPIESIVLETDCPYMAPVPHRGERNSSIFLSFVADKIAELKNMDVADVERITYENALNIYSKAKRNL</sequence>
<dbReference type="NCBIfam" id="TIGR00010">
    <property type="entry name" value="YchF/TatD family DNA exonuclease"/>
    <property type="match status" value="1"/>
</dbReference>
<keyword evidence="5" id="KW-1185">Reference proteome</keyword>
<dbReference type="GO" id="GO:0016788">
    <property type="term" value="F:hydrolase activity, acting on ester bonds"/>
    <property type="evidence" value="ECO:0007669"/>
    <property type="project" value="InterPro"/>
</dbReference>
<dbReference type="STRING" id="185007.SAMN02910350_02372"/>
<dbReference type="RefSeq" id="WP_072918406.1">
    <property type="nucleotide sequence ID" value="NZ_FQYQ01000019.1"/>
</dbReference>
<dbReference type="FunFam" id="3.20.20.140:FF:000005">
    <property type="entry name" value="TatD family hydrolase"/>
    <property type="match status" value="1"/>
</dbReference>
<dbReference type="SUPFAM" id="SSF51556">
    <property type="entry name" value="Metallo-dependent hydrolases"/>
    <property type="match status" value="1"/>
</dbReference>
<dbReference type="Gene3D" id="3.20.20.140">
    <property type="entry name" value="Metal-dependent hydrolases"/>
    <property type="match status" value="1"/>
</dbReference>
<keyword evidence="1 3" id="KW-0479">Metal-binding</keyword>
<reference evidence="4 5" key="1">
    <citation type="submission" date="2016-11" db="EMBL/GenBank/DDBJ databases">
        <authorList>
            <person name="Jaros S."/>
            <person name="Januszkiewicz K."/>
            <person name="Wedrychowicz H."/>
        </authorList>
    </citation>
    <scope>NUCLEOTIDE SEQUENCE [LARGE SCALE GENOMIC DNA]</scope>
    <source>
        <strain evidence="4 5">DSM 14809</strain>
    </source>
</reference>
<dbReference type="PANTHER" id="PTHR46124:SF2">
    <property type="entry name" value="D-AMINOACYL-TRNA DEACYLASE"/>
    <property type="match status" value="1"/>
</dbReference>
<dbReference type="OrthoDB" id="9810005at2"/>
<name>A0A1M6IUH7_PSEXY</name>